<organism evidence="4 5">
    <name type="scientific">Pseudobutyrivibrio xylanivorans</name>
    <dbReference type="NCBI Taxonomy" id="185007"/>
    <lineage>
        <taxon>Bacteria</taxon>
        <taxon>Bacillati</taxon>
        <taxon>Bacillota</taxon>
        <taxon>Clostridia</taxon>
        <taxon>Lachnospirales</taxon>
        <taxon>Lachnospiraceae</taxon>
        <taxon>Pseudobutyrivibrio</taxon>
    </lineage>
</organism>
<dbReference type="InterPro" id="IPR036388">
    <property type="entry name" value="WH-like_DNA-bd_sf"/>
</dbReference>
<dbReference type="GO" id="GO:0006270">
    <property type="term" value="P:DNA replication initiation"/>
    <property type="evidence" value="ECO:0007669"/>
    <property type="project" value="InterPro"/>
</dbReference>
<accession>A0A5P6VWB6</accession>
<feature type="domain" description="Initiator Rep protein WH1" evidence="3">
    <location>
        <begin position="119"/>
        <end position="232"/>
    </location>
</feature>
<gene>
    <name evidence="4" type="ORF">FXF36_16130</name>
</gene>
<feature type="region of interest" description="Disordered" evidence="2">
    <location>
        <begin position="432"/>
        <end position="451"/>
    </location>
</feature>
<evidence type="ECO:0000313" key="4">
    <source>
        <dbReference type="EMBL" id="QFJ56436.1"/>
    </source>
</evidence>
<evidence type="ECO:0000256" key="2">
    <source>
        <dbReference type="SAM" id="MobiDB-lite"/>
    </source>
</evidence>
<dbReference type="OrthoDB" id="1996527at2"/>
<dbReference type="KEGG" id="pxv:FXF36_16130"/>
<dbReference type="Proteomes" id="UP000327030">
    <property type="component" value="Chromosome PxyII"/>
</dbReference>
<evidence type="ECO:0000256" key="1">
    <source>
        <dbReference type="ARBA" id="ARBA00038283"/>
    </source>
</evidence>
<dbReference type="RefSeq" id="WP_151626129.1">
    <property type="nucleotide sequence ID" value="NZ_CP043030.1"/>
</dbReference>
<dbReference type="Pfam" id="PF01051">
    <property type="entry name" value="Rep3_N"/>
    <property type="match status" value="1"/>
</dbReference>
<dbReference type="AlphaFoldDB" id="A0A5P6VWB6"/>
<reference evidence="5" key="1">
    <citation type="submission" date="2019-08" db="EMBL/GenBank/DDBJ databases">
        <title>Complete Genome Sequence of the Polysaccharide-Degrading Rumen Bacterium Pseudobutyrivibrio xylanivorans MA3014.</title>
        <authorList>
            <person name="Palevich N."/>
            <person name="Maclean P.H."/>
            <person name="Kelly W.J."/>
            <person name="Leahy S.C."/>
            <person name="Rakonjac J."/>
            <person name="Attwood G.T."/>
        </authorList>
    </citation>
    <scope>NUCLEOTIDE SEQUENCE [LARGE SCALE GENOMIC DNA]</scope>
    <source>
        <strain evidence="5">MA3014</strain>
    </source>
</reference>
<evidence type="ECO:0000313" key="5">
    <source>
        <dbReference type="Proteomes" id="UP000327030"/>
    </source>
</evidence>
<dbReference type="Gene3D" id="1.10.10.10">
    <property type="entry name" value="Winged helix-like DNA-binding domain superfamily/Winged helix DNA-binding domain"/>
    <property type="match status" value="2"/>
</dbReference>
<dbReference type="InterPro" id="IPR000525">
    <property type="entry name" value="Initiator_Rep_WH1"/>
</dbReference>
<dbReference type="GO" id="GO:0003887">
    <property type="term" value="F:DNA-directed DNA polymerase activity"/>
    <property type="evidence" value="ECO:0007669"/>
    <property type="project" value="InterPro"/>
</dbReference>
<comment type="similarity">
    <text evidence="1">Belongs to the initiator RepB protein family.</text>
</comment>
<protein>
    <submittedName>
        <fullName evidence="4">RepB family plasmid replication initiator protein</fullName>
    </submittedName>
</protein>
<evidence type="ECO:0000259" key="3">
    <source>
        <dbReference type="Pfam" id="PF01051"/>
    </source>
</evidence>
<sequence>MKGPTYFNENEITISETNRYKLTSNGYDGQMELTPSGDVIDPAELNAPKPMVINEDGSAAVDSSLAEVPPKIGSNDFLQLIASKPEEAVNYICSLQSNNSPAKRGGVNITYRPEILFLRSRQNYTLYENNIMDILLAEMSSKPDNRVYEIPVKELDERLGYSKGSKQGYKVFKKALPLLKEKVIMEFNLPVADGMHTFRFPWYLALDEFIPKEGEAGENKFTFQPSPFFEAFAKASGILHGAYYSTQLLSQISAEYSRNVFYLLETYKKYRAYPGGPIGEVEFALDELKFYLGMPVSYKAGDIKRVLERARRDLEGIENIDVSFTCSEHKQGVKSVGYLVHISDIYAREKGREIAEKAVVDIEDKHKDLYVLLTDFGLNEEEAKSIIETYINYNRTLMDVMKSITSINSMKNPRSKYSLLKTKLVTGEFEYNAPEKNEKPKNGFHNFQQRDYDMDDLEKKLLGQ</sequence>
<dbReference type="EMBL" id="CP043030">
    <property type="protein sequence ID" value="QFJ56436.1"/>
    <property type="molecule type" value="Genomic_DNA"/>
</dbReference>
<name>A0A5P6VWB6_PSEXY</name>
<proteinExistence type="inferred from homology"/>